<gene>
    <name evidence="1" type="ORF">JOF28_000113</name>
</gene>
<accession>A0A940PVC6</accession>
<dbReference type="InterPro" id="IPR010349">
    <property type="entry name" value="Asparaginase_II"/>
</dbReference>
<reference evidence="1" key="1">
    <citation type="submission" date="2021-02" db="EMBL/GenBank/DDBJ databases">
        <title>Sequencing the genomes of 1000 actinobacteria strains.</title>
        <authorList>
            <person name="Klenk H.-P."/>
        </authorList>
    </citation>
    <scope>NUCLEOTIDE SEQUENCE</scope>
    <source>
        <strain evidence="1">DSM 22850</strain>
    </source>
</reference>
<sequence length="159" mass="16437">MSHPVPHHDQFASPVDPVPLVEATRGPIIESTHFGSFAIVDEHGTVLASAGDIASPMYARSTLKPLQLVAMLRAGLELPEDLLALSAASHSGAPVHQEGATRILALHGHGPSALRNTVDLPYGATERNAHLRAGGAPSQLAQSCSGKHAAMVATCAHNG</sequence>
<dbReference type="EMBL" id="JAFIDA010000001">
    <property type="protein sequence ID" value="MBP1324881.1"/>
    <property type="molecule type" value="Genomic_DNA"/>
</dbReference>
<protein>
    <submittedName>
        <fullName evidence="1">L-asparaginase II</fullName>
    </submittedName>
</protein>
<dbReference type="PANTHER" id="PTHR42110">
    <property type="entry name" value="L-ASPARAGINASE, PUTATIVE (AFU_ORTHOLOGUE AFUA_3G11890)-RELATED"/>
    <property type="match status" value="1"/>
</dbReference>
<keyword evidence="2" id="KW-1185">Reference proteome</keyword>
<name>A0A940PVC6_9MICO</name>
<comment type="caution">
    <text evidence="1">The sequence shown here is derived from an EMBL/GenBank/DDBJ whole genome shotgun (WGS) entry which is preliminary data.</text>
</comment>
<proteinExistence type="predicted"/>
<dbReference type="PANTHER" id="PTHR42110:SF1">
    <property type="entry name" value="L-ASPARAGINASE, PUTATIVE (AFU_ORTHOLOGUE AFUA_3G11890)-RELATED"/>
    <property type="match status" value="1"/>
</dbReference>
<organism evidence="1 2">
    <name type="scientific">Leucobacter exalbidus</name>
    <dbReference type="NCBI Taxonomy" id="662960"/>
    <lineage>
        <taxon>Bacteria</taxon>
        <taxon>Bacillati</taxon>
        <taxon>Actinomycetota</taxon>
        <taxon>Actinomycetes</taxon>
        <taxon>Micrococcales</taxon>
        <taxon>Microbacteriaceae</taxon>
        <taxon>Leucobacter</taxon>
    </lineage>
</organism>
<evidence type="ECO:0000313" key="1">
    <source>
        <dbReference type="EMBL" id="MBP1324881.1"/>
    </source>
</evidence>
<dbReference type="Proteomes" id="UP000675163">
    <property type="component" value="Unassembled WGS sequence"/>
</dbReference>
<dbReference type="AlphaFoldDB" id="A0A940PVC6"/>
<evidence type="ECO:0000313" key="2">
    <source>
        <dbReference type="Proteomes" id="UP000675163"/>
    </source>
</evidence>
<dbReference type="Pfam" id="PF06089">
    <property type="entry name" value="Asparaginase_II"/>
    <property type="match status" value="1"/>
</dbReference>